<dbReference type="EMBL" id="CATQJA010001568">
    <property type="protein sequence ID" value="CAJ0567792.1"/>
    <property type="molecule type" value="Genomic_DNA"/>
</dbReference>
<evidence type="ECO:0000313" key="2">
    <source>
        <dbReference type="EMBL" id="CAJ0567792.1"/>
    </source>
</evidence>
<evidence type="ECO:0000256" key="1">
    <source>
        <dbReference type="SAM" id="MobiDB-lite"/>
    </source>
</evidence>
<evidence type="ECO:0000313" key="3">
    <source>
        <dbReference type="Proteomes" id="UP001177023"/>
    </source>
</evidence>
<feature type="region of interest" description="Disordered" evidence="1">
    <location>
        <begin position="63"/>
        <end position="97"/>
    </location>
</feature>
<name>A0AA36CFD3_9BILA</name>
<proteinExistence type="predicted"/>
<organism evidence="2 3">
    <name type="scientific">Mesorhabditis spiculigera</name>
    <dbReference type="NCBI Taxonomy" id="96644"/>
    <lineage>
        <taxon>Eukaryota</taxon>
        <taxon>Metazoa</taxon>
        <taxon>Ecdysozoa</taxon>
        <taxon>Nematoda</taxon>
        <taxon>Chromadorea</taxon>
        <taxon>Rhabditida</taxon>
        <taxon>Rhabditina</taxon>
        <taxon>Rhabditomorpha</taxon>
        <taxon>Rhabditoidea</taxon>
        <taxon>Rhabditidae</taxon>
        <taxon>Mesorhabditinae</taxon>
        <taxon>Mesorhabditis</taxon>
    </lineage>
</organism>
<reference evidence="2" key="1">
    <citation type="submission" date="2023-06" db="EMBL/GenBank/DDBJ databases">
        <authorList>
            <person name="Delattre M."/>
        </authorList>
    </citation>
    <scope>NUCLEOTIDE SEQUENCE</scope>
    <source>
        <strain evidence="2">AF72</strain>
    </source>
</reference>
<gene>
    <name evidence="2" type="ORF">MSPICULIGERA_LOCUS6329</name>
</gene>
<keyword evidence="3" id="KW-1185">Reference proteome</keyword>
<protein>
    <submittedName>
        <fullName evidence="2">Uncharacterized protein</fullName>
    </submittedName>
</protein>
<sequence length="246" mass="25696">MVHLGLLGKKDNLGSPEIQENLAILVPLEIMAEMASPDSQEPTPLTLQIHAGPRDLWERRGIVEKQGIPVSRDRQGCPASSGRGQHGQPGNRGPSGMPGLDLGYCKCPPLPVVKGAPYLPPPSPLPPPLLAPTYSVPILNTPPTGPLPPPPPGPVPVAFPALPPGTVLPRGPIVGGARVLAPGVAPNVDFPAASTTVNGPQFMQPPPGPGAQFFLQPSPNQSPAAPNRQLFLQQRSASFSFPRKIL</sequence>
<accession>A0AA36CFD3</accession>
<dbReference type="Proteomes" id="UP001177023">
    <property type="component" value="Unassembled WGS sequence"/>
</dbReference>
<comment type="caution">
    <text evidence="2">The sequence shown here is derived from an EMBL/GenBank/DDBJ whole genome shotgun (WGS) entry which is preliminary data.</text>
</comment>
<dbReference type="AlphaFoldDB" id="A0AA36CFD3"/>
<feature type="non-terminal residue" evidence="2">
    <location>
        <position position="1"/>
    </location>
</feature>
<feature type="region of interest" description="Disordered" evidence="1">
    <location>
        <begin position="204"/>
        <end position="225"/>
    </location>
</feature>